<dbReference type="EMBL" id="CAGS01000436">
    <property type="protein sequence ID" value="CCF85386.1"/>
    <property type="molecule type" value="Genomic_DNA"/>
</dbReference>
<organism evidence="1 2">
    <name type="scientific">Nitrolancea hollandica Lb</name>
    <dbReference type="NCBI Taxonomy" id="1129897"/>
    <lineage>
        <taxon>Bacteria</taxon>
        <taxon>Pseudomonadati</taxon>
        <taxon>Thermomicrobiota</taxon>
        <taxon>Thermomicrobia</taxon>
        <taxon>Sphaerobacterales</taxon>
        <taxon>Sphaerobacterineae</taxon>
        <taxon>Sphaerobacteraceae</taxon>
        <taxon>Nitrolancea</taxon>
    </lineage>
</organism>
<sequence length="51" mass="5733">MFGLHGQVLFLNCEPVPGERKTRYVTIEVPERLVSWIAGIKGVHEVNEVSP</sequence>
<dbReference type="AlphaFoldDB" id="I4EL24"/>
<evidence type="ECO:0000313" key="1">
    <source>
        <dbReference type="EMBL" id="CCF85386.1"/>
    </source>
</evidence>
<comment type="caution">
    <text evidence="1">The sequence shown here is derived from an EMBL/GenBank/DDBJ whole genome shotgun (WGS) entry which is preliminary data.</text>
</comment>
<name>I4EL24_9BACT</name>
<keyword evidence="2" id="KW-1185">Reference proteome</keyword>
<dbReference type="Proteomes" id="UP000004221">
    <property type="component" value="Unassembled WGS sequence"/>
</dbReference>
<reference evidence="1 2" key="1">
    <citation type="journal article" date="2012" name="ISME J.">
        <title>Nitrification expanded: discovery, physiology and genomics of a nitrite-oxidizing bacterium from the phylum Chloroflexi.</title>
        <authorList>
            <person name="Sorokin D.Y."/>
            <person name="Lucker S."/>
            <person name="Vejmelkova D."/>
            <person name="Kostrikina N.A."/>
            <person name="Kleerebezem R."/>
            <person name="Rijpstra W.I."/>
            <person name="Damste J.S."/>
            <person name="Le Paslier D."/>
            <person name="Muyzer G."/>
            <person name="Wagner M."/>
            <person name="van Loosdrecht M.C."/>
            <person name="Daims H."/>
        </authorList>
    </citation>
    <scope>NUCLEOTIDE SEQUENCE [LARGE SCALE GENOMIC DNA]</scope>
    <source>
        <strain evidence="2">none</strain>
    </source>
</reference>
<protein>
    <submittedName>
        <fullName evidence="1">Uncharacterized protein</fullName>
    </submittedName>
</protein>
<proteinExistence type="predicted"/>
<gene>
    <name evidence="1" type="ORF">NITHO_4910001</name>
</gene>
<accession>I4EL24</accession>
<evidence type="ECO:0000313" key="2">
    <source>
        <dbReference type="Proteomes" id="UP000004221"/>
    </source>
</evidence>